<evidence type="ECO:0000313" key="2">
    <source>
        <dbReference type="Proteomes" id="UP000735302"/>
    </source>
</evidence>
<proteinExistence type="predicted"/>
<name>A0AAV3Z0D5_9GAST</name>
<gene>
    <name evidence="1" type="ORF">PoB_001928600</name>
</gene>
<dbReference type="AlphaFoldDB" id="A0AAV3Z0D5"/>
<organism evidence="1 2">
    <name type="scientific">Plakobranchus ocellatus</name>
    <dbReference type="NCBI Taxonomy" id="259542"/>
    <lineage>
        <taxon>Eukaryota</taxon>
        <taxon>Metazoa</taxon>
        <taxon>Spiralia</taxon>
        <taxon>Lophotrochozoa</taxon>
        <taxon>Mollusca</taxon>
        <taxon>Gastropoda</taxon>
        <taxon>Heterobranchia</taxon>
        <taxon>Euthyneura</taxon>
        <taxon>Panpulmonata</taxon>
        <taxon>Sacoglossa</taxon>
        <taxon>Placobranchoidea</taxon>
        <taxon>Plakobranchidae</taxon>
        <taxon>Plakobranchus</taxon>
    </lineage>
</organism>
<sequence length="89" mass="9692">MRVFSEGAASLDTLTTRARTITLHAWKGSPRYSSVIRQGFSLDQGTEDNVLKNGEEMDGNSSSSSNLEVLAALLHTKVWNFLSATNSLC</sequence>
<accession>A0AAV3Z0D5</accession>
<dbReference type="EMBL" id="BLXT01002298">
    <property type="protein sequence ID" value="GFN92780.1"/>
    <property type="molecule type" value="Genomic_DNA"/>
</dbReference>
<evidence type="ECO:0000313" key="1">
    <source>
        <dbReference type="EMBL" id="GFN92780.1"/>
    </source>
</evidence>
<reference evidence="1 2" key="1">
    <citation type="journal article" date="2021" name="Elife">
        <title>Chloroplast acquisition without the gene transfer in kleptoplastic sea slugs, Plakobranchus ocellatus.</title>
        <authorList>
            <person name="Maeda T."/>
            <person name="Takahashi S."/>
            <person name="Yoshida T."/>
            <person name="Shimamura S."/>
            <person name="Takaki Y."/>
            <person name="Nagai Y."/>
            <person name="Toyoda A."/>
            <person name="Suzuki Y."/>
            <person name="Arimoto A."/>
            <person name="Ishii H."/>
            <person name="Satoh N."/>
            <person name="Nishiyama T."/>
            <person name="Hasebe M."/>
            <person name="Maruyama T."/>
            <person name="Minagawa J."/>
            <person name="Obokata J."/>
            <person name="Shigenobu S."/>
        </authorList>
    </citation>
    <scope>NUCLEOTIDE SEQUENCE [LARGE SCALE GENOMIC DNA]</scope>
</reference>
<protein>
    <submittedName>
        <fullName evidence="1">Uncharacterized protein</fullName>
    </submittedName>
</protein>
<dbReference type="Proteomes" id="UP000735302">
    <property type="component" value="Unassembled WGS sequence"/>
</dbReference>
<keyword evidence="2" id="KW-1185">Reference proteome</keyword>
<comment type="caution">
    <text evidence="1">The sequence shown here is derived from an EMBL/GenBank/DDBJ whole genome shotgun (WGS) entry which is preliminary data.</text>
</comment>